<comment type="caution">
    <text evidence="1">The sequence shown here is derived from an EMBL/GenBank/DDBJ whole genome shotgun (WGS) entry which is preliminary data.</text>
</comment>
<gene>
    <name evidence="1" type="ORF">PG999_009941</name>
</gene>
<proteinExistence type="predicted"/>
<dbReference type="AlphaFoldDB" id="A0AAW0QLY1"/>
<protein>
    <submittedName>
        <fullName evidence="1">Uncharacterized protein</fullName>
    </submittedName>
</protein>
<accession>A0AAW0QLY1</accession>
<dbReference type="Proteomes" id="UP001392437">
    <property type="component" value="Unassembled WGS sequence"/>
</dbReference>
<evidence type="ECO:0000313" key="2">
    <source>
        <dbReference type="Proteomes" id="UP001392437"/>
    </source>
</evidence>
<evidence type="ECO:0000313" key="1">
    <source>
        <dbReference type="EMBL" id="KAK8106582.1"/>
    </source>
</evidence>
<name>A0AAW0QLY1_9PEZI</name>
<sequence>MSQRRSYIAAHNVLRVLAFGANMLGYSGQGTTEELLVCSMFRQHFVPRTATLESSMPINLVPISTGSL</sequence>
<organism evidence="1 2">
    <name type="scientific">Apiospora kogelbergensis</name>
    <dbReference type="NCBI Taxonomy" id="1337665"/>
    <lineage>
        <taxon>Eukaryota</taxon>
        <taxon>Fungi</taxon>
        <taxon>Dikarya</taxon>
        <taxon>Ascomycota</taxon>
        <taxon>Pezizomycotina</taxon>
        <taxon>Sordariomycetes</taxon>
        <taxon>Xylariomycetidae</taxon>
        <taxon>Amphisphaeriales</taxon>
        <taxon>Apiosporaceae</taxon>
        <taxon>Apiospora</taxon>
    </lineage>
</organism>
<reference evidence="1 2" key="1">
    <citation type="submission" date="2023-01" db="EMBL/GenBank/DDBJ databases">
        <title>Analysis of 21 Apiospora genomes using comparative genomics revels a genus with tremendous synthesis potential of carbohydrate active enzymes and secondary metabolites.</title>
        <authorList>
            <person name="Sorensen T."/>
        </authorList>
    </citation>
    <scope>NUCLEOTIDE SEQUENCE [LARGE SCALE GENOMIC DNA]</scope>
    <source>
        <strain evidence="1 2">CBS 117206</strain>
    </source>
</reference>
<dbReference type="EMBL" id="JAQQWP010000008">
    <property type="protein sequence ID" value="KAK8106582.1"/>
    <property type="molecule type" value="Genomic_DNA"/>
</dbReference>
<keyword evidence="2" id="KW-1185">Reference proteome</keyword>